<name>A0A2R4C8P2_9BURK</name>
<feature type="domain" description="Ice-binding protein C-terminal" evidence="2">
    <location>
        <begin position="185"/>
        <end position="211"/>
    </location>
</feature>
<dbReference type="RefSeq" id="WP_107141346.1">
    <property type="nucleotide sequence ID" value="NZ_CP028324.1"/>
</dbReference>
<dbReference type="Proteomes" id="UP000240505">
    <property type="component" value="Chromosome"/>
</dbReference>
<gene>
    <name evidence="3" type="ORF">C9I28_09810</name>
</gene>
<dbReference type="EMBL" id="CP028324">
    <property type="protein sequence ID" value="AVR95994.1"/>
    <property type="molecule type" value="Genomic_DNA"/>
</dbReference>
<accession>A0A2R4C8P2</accession>
<sequence length="212" mass="21023">MSKAIPLARVVAALALALAGAHAAADTSFNVSIDTSGFGVASGWLDLQFNGPGVDLAPAATVTLTDFAGFDASAEVITAGQVAGSLATGYTIGNGDGWNDLFHAVSYGSVLSFKVTFAGDADLSGDIGQSVFGVSAYAADQETLLGGSRALDGSLGTITWTPATVLGGTGSTSFALNADAIAISAVPEPSSWLMMGVGAMLAAGAARRSRRA</sequence>
<evidence type="ECO:0000313" key="3">
    <source>
        <dbReference type="EMBL" id="AVR95994.1"/>
    </source>
</evidence>
<dbReference type="OrthoDB" id="8756107at2"/>
<feature type="chain" id="PRO_5015362894" evidence="1">
    <location>
        <begin position="24"/>
        <end position="212"/>
    </location>
</feature>
<proteinExistence type="predicted"/>
<reference evidence="3 4" key="1">
    <citation type="submission" date="2018-03" db="EMBL/GenBank/DDBJ databases">
        <title>Massilia armeniaca sp. nov., isolated from desert soil.</title>
        <authorList>
            <person name="Huang H."/>
            <person name="Ren M."/>
        </authorList>
    </citation>
    <scope>NUCLEOTIDE SEQUENCE [LARGE SCALE GENOMIC DNA]</scope>
    <source>
        <strain evidence="3 4">ZMN-3</strain>
    </source>
</reference>
<protein>
    <submittedName>
        <fullName evidence="3">PEP-CTERM sorting domain-containing protein</fullName>
    </submittedName>
</protein>
<dbReference type="NCBIfam" id="TIGR02595">
    <property type="entry name" value="PEP_CTERM"/>
    <property type="match status" value="1"/>
</dbReference>
<dbReference type="KEGG" id="masz:C9I28_09810"/>
<dbReference type="NCBIfam" id="NF038129">
    <property type="entry name" value="PEP_NF038129"/>
    <property type="match status" value="1"/>
</dbReference>
<organism evidence="3 4">
    <name type="scientific">Pseudoduganella armeniaca</name>
    <dbReference type="NCBI Taxonomy" id="2072590"/>
    <lineage>
        <taxon>Bacteria</taxon>
        <taxon>Pseudomonadati</taxon>
        <taxon>Pseudomonadota</taxon>
        <taxon>Betaproteobacteria</taxon>
        <taxon>Burkholderiales</taxon>
        <taxon>Oxalobacteraceae</taxon>
        <taxon>Telluria group</taxon>
        <taxon>Pseudoduganella</taxon>
    </lineage>
</organism>
<dbReference type="Pfam" id="PF07589">
    <property type="entry name" value="PEP-CTERM"/>
    <property type="match status" value="1"/>
</dbReference>
<dbReference type="InterPro" id="IPR013424">
    <property type="entry name" value="Ice-binding_C"/>
</dbReference>
<evidence type="ECO:0000313" key="4">
    <source>
        <dbReference type="Proteomes" id="UP000240505"/>
    </source>
</evidence>
<dbReference type="AlphaFoldDB" id="A0A2R4C8P2"/>
<keyword evidence="4" id="KW-1185">Reference proteome</keyword>
<keyword evidence="1" id="KW-0732">Signal</keyword>
<feature type="signal peptide" evidence="1">
    <location>
        <begin position="1"/>
        <end position="23"/>
    </location>
</feature>
<evidence type="ECO:0000256" key="1">
    <source>
        <dbReference type="SAM" id="SignalP"/>
    </source>
</evidence>
<evidence type="ECO:0000259" key="2">
    <source>
        <dbReference type="Pfam" id="PF07589"/>
    </source>
</evidence>